<dbReference type="SUPFAM" id="SSF81301">
    <property type="entry name" value="Nucleotidyltransferase"/>
    <property type="match status" value="1"/>
</dbReference>
<evidence type="ECO:0000313" key="1">
    <source>
        <dbReference type="EMBL" id="TCC16160.1"/>
    </source>
</evidence>
<keyword evidence="2" id="KW-1185">Reference proteome</keyword>
<dbReference type="InterPro" id="IPR043519">
    <property type="entry name" value="NT_sf"/>
</dbReference>
<dbReference type="Pfam" id="PF10706">
    <property type="entry name" value="Aminoglyc_resit"/>
    <property type="match status" value="1"/>
</dbReference>
<gene>
    <name evidence="1" type="ORF">E0H58_40520</name>
</gene>
<organism evidence="1 2">
    <name type="scientific">Kribbella speibonae</name>
    <dbReference type="NCBI Taxonomy" id="1572660"/>
    <lineage>
        <taxon>Bacteria</taxon>
        <taxon>Bacillati</taxon>
        <taxon>Actinomycetota</taxon>
        <taxon>Actinomycetes</taxon>
        <taxon>Propionibacteriales</taxon>
        <taxon>Kribbellaceae</taxon>
        <taxon>Kribbella</taxon>
    </lineage>
</organism>
<dbReference type="EMBL" id="SJJY01000014">
    <property type="protein sequence ID" value="TCC16160.1"/>
    <property type="molecule type" value="Genomic_DNA"/>
</dbReference>
<evidence type="ECO:0000313" key="2">
    <source>
        <dbReference type="Proteomes" id="UP000292385"/>
    </source>
</evidence>
<dbReference type="Proteomes" id="UP000292385">
    <property type="component" value="Unassembled WGS sequence"/>
</dbReference>
<sequence>MQGVDAGMATEPVVRSAAEAEEAQYWARLYGRWEPFDLPAAAAFMDGFDRPWWVVGGWAVDAFTGVRREHDDVDVSILASDVPALREHVGDRWHLWNLAGGDMRPLTPQHPEVFNPASQLWVREHGDAPWVLDLPLTPDRDGLWTNKFVPDHVGAIDEVTWVAADGIRCLNPEIVLLFKARKRRAKDEWDFARAWPMLAEGKQNWLRGMIGGHPWLRSVDG</sequence>
<protein>
    <recommendedName>
        <fullName evidence="3">Aminoglycoside-2''-adenylyltransferase</fullName>
    </recommendedName>
</protein>
<proteinExistence type="predicted"/>
<dbReference type="InterPro" id="IPR019646">
    <property type="entry name" value="Aminoglyc_AdlTrfase"/>
</dbReference>
<reference evidence="1 2" key="1">
    <citation type="submission" date="2019-02" db="EMBL/GenBank/DDBJ databases">
        <title>Kribbella capetownensis sp. nov. and Kribbella speibonae sp. nov., isolated from soil.</title>
        <authorList>
            <person name="Curtis S.M."/>
            <person name="Norton I."/>
            <person name="Everest G.J."/>
            <person name="Meyers P.R."/>
        </authorList>
    </citation>
    <scope>NUCLEOTIDE SEQUENCE [LARGE SCALE GENOMIC DNA]</scope>
    <source>
        <strain evidence="1 2">SK5</strain>
    </source>
</reference>
<accession>A0ABY1ZS78</accession>
<comment type="caution">
    <text evidence="1">The sequence shown here is derived from an EMBL/GenBank/DDBJ whole genome shotgun (WGS) entry which is preliminary data.</text>
</comment>
<dbReference type="Gene3D" id="3.30.460.40">
    <property type="match status" value="1"/>
</dbReference>
<name>A0ABY1ZS78_9ACTN</name>
<evidence type="ECO:0008006" key="3">
    <source>
        <dbReference type="Google" id="ProtNLM"/>
    </source>
</evidence>